<comment type="caution">
    <text evidence="8">The sequence shown here is derived from an EMBL/GenBank/DDBJ whole genome shotgun (WGS) entry which is preliminary data.</text>
</comment>
<dbReference type="GO" id="GO:0046677">
    <property type="term" value="P:response to antibiotic"/>
    <property type="evidence" value="ECO:0007669"/>
    <property type="project" value="UniProtKB-KW"/>
</dbReference>
<feature type="transmembrane region" description="Helical" evidence="6">
    <location>
        <begin position="122"/>
        <end position="145"/>
    </location>
</feature>
<evidence type="ECO:0000256" key="2">
    <source>
        <dbReference type="ARBA" id="ARBA00022692"/>
    </source>
</evidence>
<gene>
    <name evidence="8" type="ORF">C6N75_12050</name>
</gene>
<evidence type="ECO:0000313" key="8">
    <source>
        <dbReference type="EMBL" id="PRH78957.1"/>
    </source>
</evidence>
<feature type="transmembrane region" description="Helical" evidence="6">
    <location>
        <begin position="378"/>
        <end position="401"/>
    </location>
</feature>
<protein>
    <recommendedName>
        <fullName evidence="7">Major facilitator superfamily (MFS) profile domain-containing protein</fullName>
    </recommendedName>
</protein>
<evidence type="ECO:0000256" key="6">
    <source>
        <dbReference type="SAM" id="Phobius"/>
    </source>
</evidence>
<evidence type="ECO:0000256" key="3">
    <source>
        <dbReference type="ARBA" id="ARBA00022989"/>
    </source>
</evidence>
<evidence type="ECO:0000256" key="5">
    <source>
        <dbReference type="ARBA" id="ARBA00023251"/>
    </source>
</evidence>
<name>A0A2S9PX97_9ACTN</name>
<dbReference type="PANTHER" id="PTHR42718:SF48">
    <property type="entry name" value="CONSERVED TWO-DOMAIN MEMBRANE PROTEIN-RELATED"/>
    <property type="match status" value="1"/>
</dbReference>
<keyword evidence="2 6" id="KW-0812">Transmembrane</keyword>
<feature type="transmembrane region" description="Helical" evidence="6">
    <location>
        <begin position="320"/>
        <end position="339"/>
    </location>
</feature>
<keyword evidence="5" id="KW-0046">Antibiotic resistance</keyword>
<feature type="transmembrane region" description="Helical" evidence="6">
    <location>
        <begin position="97"/>
        <end position="115"/>
    </location>
</feature>
<organism evidence="8 9">
    <name type="scientific">Streptomyces solincola</name>
    <dbReference type="NCBI Taxonomy" id="2100817"/>
    <lineage>
        <taxon>Bacteria</taxon>
        <taxon>Bacillati</taxon>
        <taxon>Actinomycetota</taxon>
        <taxon>Actinomycetes</taxon>
        <taxon>Kitasatosporales</taxon>
        <taxon>Streptomycetaceae</taxon>
        <taxon>Streptomyces</taxon>
    </lineage>
</organism>
<feature type="transmembrane region" description="Helical" evidence="6">
    <location>
        <begin position="35"/>
        <end position="56"/>
    </location>
</feature>
<dbReference type="SUPFAM" id="SSF103473">
    <property type="entry name" value="MFS general substrate transporter"/>
    <property type="match status" value="1"/>
</dbReference>
<dbReference type="InterPro" id="IPR036259">
    <property type="entry name" value="MFS_trans_sf"/>
</dbReference>
<dbReference type="GO" id="GO:0022857">
    <property type="term" value="F:transmembrane transporter activity"/>
    <property type="evidence" value="ECO:0007669"/>
    <property type="project" value="InterPro"/>
</dbReference>
<dbReference type="AlphaFoldDB" id="A0A2S9PX97"/>
<proteinExistence type="predicted"/>
<evidence type="ECO:0000256" key="1">
    <source>
        <dbReference type="ARBA" id="ARBA00004651"/>
    </source>
</evidence>
<keyword evidence="3 6" id="KW-1133">Transmembrane helix</keyword>
<dbReference type="EMBL" id="PVLV01000155">
    <property type="protein sequence ID" value="PRH78957.1"/>
    <property type="molecule type" value="Genomic_DNA"/>
</dbReference>
<evidence type="ECO:0000256" key="4">
    <source>
        <dbReference type="ARBA" id="ARBA00023136"/>
    </source>
</evidence>
<dbReference type="InterPro" id="IPR020846">
    <property type="entry name" value="MFS_dom"/>
</dbReference>
<dbReference type="Proteomes" id="UP000239322">
    <property type="component" value="Unassembled WGS sequence"/>
</dbReference>
<feature type="transmembrane region" description="Helical" evidence="6">
    <location>
        <begin position="254"/>
        <end position="276"/>
    </location>
</feature>
<sequence length="441" mass="43997">MQVNDVGVVGVVVDDETLTPRRGEEGQGVAAGGELHWALSGFLVAYGSVLAAAGWLTDVFGRRRTTLVGLAGFAAASVGCGSADSMAGLLVGRAVQGAAGGLIAPASLALVSVSFDRARADHAIAIVVGSGALGTVIGPAVGGLLAGTVGWRWVFFVNVPLCIAAAAAIYRKSAGGDRLGRRGTAVPLARLLLLTLGVLAVALCVDRGPVWGWLDVPQCLLYLLAAVCLLAFAARERRAPDPLYGPAVHGHRPLLAMAGSGAMITTSFALMVLLLSTCWQGAGRYSSVHAGLLLLPLTAAYALAAYQARRAAARGRGRRNLAAAAALASGTLAGSVLVSPGHVSLPLLALCGLGVGLGNSLTNLLGQHCAPTGAAGRAAAFILTAKTMLAAVGLATAASLLEAIDGSGGNGHSLQPMALGTAGLLLGAAAVAVLGRSSPKR</sequence>
<evidence type="ECO:0000313" key="9">
    <source>
        <dbReference type="Proteomes" id="UP000239322"/>
    </source>
</evidence>
<dbReference type="Gene3D" id="1.20.1720.10">
    <property type="entry name" value="Multidrug resistance protein D"/>
    <property type="match status" value="1"/>
</dbReference>
<accession>A0A2S9PX97</accession>
<feature type="transmembrane region" description="Helical" evidence="6">
    <location>
        <begin position="68"/>
        <end position="91"/>
    </location>
</feature>
<dbReference type="Pfam" id="PF07690">
    <property type="entry name" value="MFS_1"/>
    <property type="match status" value="1"/>
</dbReference>
<dbReference type="GO" id="GO:0005886">
    <property type="term" value="C:plasma membrane"/>
    <property type="evidence" value="ECO:0007669"/>
    <property type="project" value="UniProtKB-SubCell"/>
</dbReference>
<dbReference type="PANTHER" id="PTHR42718">
    <property type="entry name" value="MAJOR FACILITATOR SUPERFAMILY MULTIDRUG TRANSPORTER MFSC"/>
    <property type="match status" value="1"/>
</dbReference>
<dbReference type="OrthoDB" id="783189at2"/>
<feature type="transmembrane region" description="Helical" evidence="6">
    <location>
        <begin position="151"/>
        <end position="170"/>
    </location>
</feature>
<feature type="transmembrane region" description="Helical" evidence="6">
    <location>
        <begin position="413"/>
        <end position="435"/>
    </location>
</feature>
<feature type="transmembrane region" description="Helical" evidence="6">
    <location>
        <begin position="288"/>
        <end position="308"/>
    </location>
</feature>
<evidence type="ECO:0000259" key="7">
    <source>
        <dbReference type="PROSITE" id="PS50850"/>
    </source>
</evidence>
<keyword evidence="9" id="KW-1185">Reference proteome</keyword>
<feature type="transmembrane region" description="Helical" evidence="6">
    <location>
        <begin position="345"/>
        <end position="366"/>
    </location>
</feature>
<comment type="subcellular location">
    <subcellularLocation>
        <location evidence="1">Cell membrane</location>
        <topology evidence="1">Multi-pass membrane protein</topology>
    </subcellularLocation>
</comment>
<dbReference type="InterPro" id="IPR011701">
    <property type="entry name" value="MFS"/>
</dbReference>
<feature type="domain" description="Major facilitator superfamily (MFS) profile" evidence="7">
    <location>
        <begin position="1"/>
        <end position="441"/>
    </location>
</feature>
<feature type="transmembrane region" description="Helical" evidence="6">
    <location>
        <begin position="216"/>
        <end position="234"/>
    </location>
</feature>
<reference evidence="8 9" key="1">
    <citation type="submission" date="2018-03" db="EMBL/GenBank/DDBJ databases">
        <title>Novel Streptomyces sp. from soil.</title>
        <authorList>
            <person name="Tan G.Y.A."/>
            <person name="Lee Z.Y."/>
        </authorList>
    </citation>
    <scope>NUCLEOTIDE SEQUENCE [LARGE SCALE GENOMIC DNA]</scope>
    <source>
        <strain evidence="8 9">ST5x</strain>
    </source>
</reference>
<keyword evidence="4 6" id="KW-0472">Membrane</keyword>
<feature type="transmembrane region" description="Helical" evidence="6">
    <location>
        <begin position="191"/>
        <end position="210"/>
    </location>
</feature>
<dbReference type="PROSITE" id="PS50850">
    <property type="entry name" value="MFS"/>
    <property type="match status" value="1"/>
</dbReference>